<dbReference type="PANTHER" id="PTHR22594:SF5">
    <property type="entry name" value="ASPARTATE--TRNA LIGASE, MITOCHONDRIAL"/>
    <property type="match status" value="1"/>
</dbReference>
<dbReference type="OrthoDB" id="439710at2759"/>
<dbReference type="SUPFAM" id="SSF50249">
    <property type="entry name" value="Nucleic acid-binding proteins"/>
    <property type="match status" value="1"/>
</dbReference>
<sequence length="622" mass="70091">MKPSLLFQLFRPPFHRVTRLSSRFTHANSFALRSHTCGELRKSDVGRKVKLSGWVQFQRLNKFVLLRDAYGVTQLVVPDEKLDILNKIRNIPLESVISADGKVAARPPGQDNPKQLTGEVEVILDDIEVLSSSISNLPFTVQESPKVKESLRLEYRYLQLRHESLQRNIRLRSEIVMKMREFLVRVHGFVDIETPTLFRRTPGGAQEFVVPTRTSGKFYSLVQSPQQFKQLLMVGGFDRYFQIARCYRDEGTKANRQPEFTQVDIEMSFTTKENIQRLIEGLLNHVWPEDMGRIPIPFPEMTYKDAMKNYGVDKPDTRFDNLLQDVTELAKASEIFRLFGSSEIANFAAIAMVFKSSAALVSKSAEESLLESAKMTTDKTKLSFVLIRMQDGNKWKSSLTKKLTQETMNSIGDRLGASAGDVILLGLGPRESLVPSMGKMRLELANHLETLGVKLRSNTNNFLWVVDFPLFLPSEELDGGPLQSAHHPFTAPRPEDEHLLRSSPLDVRGLHYDLVLNGSEIGGGSIRIHQSDVQEFVLKEILQEDPINLLHLLKALRCGAPPHGGIALGLDRLMSIICETKSIRDVIAFPKSLDGKDPMSGAPTSISEKEKKMYHIGVVQNK</sequence>
<dbReference type="CDD" id="cd04317">
    <property type="entry name" value="EcAspRS_like_N"/>
    <property type="match status" value="1"/>
</dbReference>
<dbReference type="InterPro" id="IPR012340">
    <property type="entry name" value="NA-bd_OB-fold"/>
</dbReference>
<dbReference type="SUPFAM" id="SSF55681">
    <property type="entry name" value="Class II aaRS and biotin synthetases"/>
    <property type="match status" value="1"/>
</dbReference>
<dbReference type="PRINTS" id="PR01042">
    <property type="entry name" value="TRNASYNTHASP"/>
</dbReference>
<dbReference type="InterPro" id="IPR047090">
    <property type="entry name" value="AspRS_core"/>
</dbReference>
<dbReference type="Gene3D" id="3.30.930.10">
    <property type="entry name" value="Bira Bifunctional Protein, Domain 2"/>
    <property type="match status" value="1"/>
</dbReference>
<dbReference type="PROSITE" id="PS50862">
    <property type="entry name" value="AA_TRNA_LIGASE_II"/>
    <property type="match status" value="1"/>
</dbReference>
<dbReference type="Gene3D" id="2.40.50.140">
    <property type="entry name" value="Nucleic acid-binding proteins"/>
    <property type="match status" value="1"/>
</dbReference>
<organism evidence="8 9">
    <name type="scientific">Daphnia galeata</name>
    <dbReference type="NCBI Taxonomy" id="27404"/>
    <lineage>
        <taxon>Eukaryota</taxon>
        <taxon>Metazoa</taxon>
        <taxon>Ecdysozoa</taxon>
        <taxon>Arthropoda</taxon>
        <taxon>Crustacea</taxon>
        <taxon>Branchiopoda</taxon>
        <taxon>Diplostraca</taxon>
        <taxon>Cladocera</taxon>
        <taxon>Anomopoda</taxon>
        <taxon>Daphniidae</taxon>
        <taxon>Daphnia</taxon>
    </lineage>
</organism>
<dbReference type="PANTHER" id="PTHR22594">
    <property type="entry name" value="ASPARTYL/LYSYL-TRNA SYNTHETASE"/>
    <property type="match status" value="1"/>
</dbReference>
<comment type="similarity">
    <text evidence="1">Belongs to the class-II aminoacyl-tRNA synthetase family. Type 1 subfamily.</text>
</comment>
<dbReference type="GO" id="GO:0005739">
    <property type="term" value="C:mitochondrion"/>
    <property type="evidence" value="ECO:0007669"/>
    <property type="project" value="TreeGrafter"/>
</dbReference>
<evidence type="ECO:0000256" key="2">
    <source>
        <dbReference type="ARBA" id="ARBA00022598"/>
    </source>
</evidence>
<evidence type="ECO:0000256" key="1">
    <source>
        <dbReference type="ARBA" id="ARBA00006303"/>
    </source>
</evidence>
<evidence type="ECO:0000256" key="3">
    <source>
        <dbReference type="ARBA" id="ARBA00022741"/>
    </source>
</evidence>
<comment type="caution">
    <text evidence="8">The sequence shown here is derived from an EMBL/GenBank/DDBJ whole genome shotgun (WGS) entry which is preliminary data.</text>
</comment>
<dbReference type="Pfam" id="PF00152">
    <property type="entry name" value="tRNA-synt_2"/>
    <property type="match status" value="1"/>
</dbReference>
<dbReference type="GO" id="GO:0005524">
    <property type="term" value="F:ATP binding"/>
    <property type="evidence" value="ECO:0007669"/>
    <property type="project" value="UniProtKB-KW"/>
</dbReference>
<keyword evidence="3" id="KW-0547">Nucleotide-binding</keyword>
<feature type="domain" description="Aminoacyl-transfer RNA synthetases class-II family profile" evidence="7">
    <location>
        <begin position="169"/>
        <end position="590"/>
    </location>
</feature>
<dbReference type="NCBIfam" id="NF001750">
    <property type="entry name" value="PRK00476.1"/>
    <property type="match status" value="1"/>
</dbReference>
<keyword evidence="4" id="KW-0067">ATP-binding</keyword>
<dbReference type="Gene3D" id="3.30.1360.30">
    <property type="entry name" value="GAD-like domain"/>
    <property type="match status" value="1"/>
</dbReference>
<dbReference type="InterPro" id="IPR002312">
    <property type="entry name" value="Asp/Asn-tRNA-synth_IIb"/>
</dbReference>
<proteinExistence type="inferred from homology"/>
<dbReference type="GO" id="GO:0004815">
    <property type="term" value="F:aspartate-tRNA ligase activity"/>
    <property type="evidence" value="ECO:0007669"/>
    <property type="project" value="TreeGrafter"/>
</dbReference>
<evidence type="ECO:0000259" key="7">
    <source>
        <dbReference type="PROSITE" id="PS50862"/>
    </source>
</evidence>
<dbReference type="HAMAP" id="MF_00044">
    <property type="entry name" value="Asp_tRNA_synth_type1"/>
    <property type="match status" value="1"/>
</dbReference>
<accession>A0A8J2S151</accession>
<keyword evidence="6" id="KW-0030">Aminoacyl-tRNA synthetase</keyword>
<dbReference type="InterPro" id="IPR004524">
    <property type="entry name" value="Asp-tRNA-ligase_1"/>
</dbReference>
<dbReference type="AlphaFoldDB" id="A0A8J2S151"/>
<dbReference type="GO" id="GO:0006422">
    <property type="term" value="P:aspartyl-tRNA aminoacylation"/>
    <property type="evidence" value="ECO:0007669"/>
    <property type="project" value="TreeGrafter"/>
</dbReference>
<dbReference type="NCBIfam" id="TIGR00459">
    <property type="entry name" value="aspS_bact"/>
    <property type="match status" value="1"/>
</dbReference>
<dbReference type="InterPro" id="IPR004115">
    <property type="entry name" value="GAD-like_sf"/>
</dbReference>
<dbReference type="CDD" id="cd00777">
    <property type="entry name" value="AspRS_core"/>
    <property type="match status" value="1"/>
</dbReference>
<dbReference type="Proteomes" id="UP000789390">
    <property type="component" value="Unassembled WGS sequence"/>
</dbReference>
<dbReference type="InterPro" id="IPR006195">
    <property type="entry name" value="aa-tRNA-synth_II"/>
</dbReference>
<dbReference type="InterPro" id="IPR004364">
    <property type="entry name" value="Aa-tRNA-synt_II"/>
</dbReference>
<keyword evidence="2" id="KW-0436">Ligase</keyword>
<evidence type="ECO:0000256" key="5">
    <source>
        <dbReference type="ARBA" id="ARBA00022917"/>
    </source>
</evidence>
<name>A0A8J2S151_9CRUS</name>
<protein>
    <recommendedName>
        <fullName evidence="7">Aminoacyl-transfer RNA synthetases class-II family profile domain-containing protein</fullName>
    </recommendedName>
</protein>
<keyword evidence="9" id="KW-1185">Reference proteome</keyword>
<dbReference type="InterPro" id="IPR047089">
    <property type="entry name" value="Asp-tRNA-ligase_1_N"/>
</dbReference>
<evidence type="ECO:0000313" key="9">
    <source>
        <dbReference type="Proteomes" id="UP000789390"/>
    </source>
</evidence>
<reference evidence="8" key="1">
    <citation type="submission" date="2021-11" db="EMBL/GenBank/DDBJ databases">
        <authorList>
            <person name="Schell T."/>
        </authorList>
    </citation>
    <scope>NUCLEOTIDE SEQUENCE</scope>
    <source>
        <strain evidence="8">M5</strain>
    </source>
</reference>
<evidence type="ECO:0000256" key="6">
    <source>
        <dbReference type="ARBA" id="ARBA00023146"/>
    </source>
</evidence>
<keyword evidence="5" id="KW-0648">Protein biosynthesis</keyword>
<dbReference type="InterPro" id="IPR045864">
    <property type="entry name" value="aa-tRNA-synth_II/BPL/LPL"/>
</dbReference>
<evidence type="ECO:0000313" key="8">
    <source>
        <dbReference type="EMBL" id="CAH0110831.1"/>
    </source>
</evidence>
<gene>
    <name evidence="8" type="ORF">DGAL_LOCUS14435</name>
</gene>
<dbReference type="EMBL" id="CAKKLH010000307">
    <property type="protein sequence ID" value="CAH0110831.1"/>
    <property type="molecule type" value="Genomic_DNA"/>
</dbReference>
<evidence type="ECO:0000256" key="4">
    <source>
        <dbReference type="ARBA" id="ARBA00022840"/>
    </source>
</evidence>
<dbReference type="SUPFAM" id="SSF55261">
    <property type="entry name" value="GAD domain-like"/>
    <property type="match status" value="1"/>
</dbReference>